<evidence type="ECO:0000256" key="7">
    <source>
        <dbReference type="ARBA" id="ARBA00023136"/>
    </source>
</evidence>
<keyword evidence="10" id="KW-0449">Lipoprotein</keyword>
<evidence type="ECO:0000256" key="6">
    <source>
        <dbReference type="ARBA" id="ARBA00023026"/>
    </source>
</evidence>
<evidence type="ECO:0000256" key="2">
    <source>
        <dbReference type="ARBA" id="ARBA00016112"/>
    </source>
</evidence>
<evidence type="ECO:0000256" key="9">
    <source>
        <dbReference type="ARBA" id="ARBA00023237"/>
    </source>
</evidence>
<evidence type="ECO:0000256" key="4">
    <source>
        <dbReference type="ARBA" id="ARBA00022729"/>
    </source>
</evidence>
<evidence type="ECO:0000313" key="13">
    <source>
        <dbReference type="Proteomes" id="UP000323707"/>
    </source>
</evidence>
<dbReference type="EMBL" id="VXKE01000019">
    <property type="protein sequence ID" value="KAA8708499.1"/>
    <property type="molecule type" value="Genomic_DNA"/>
</dbReference>
<keyword evidence="8" id="KW-0564">Palmitate</keyword>
<dbReference type="Proteomes" id="UP000323707">
    <property type="component" value="Unassembled WGS sequence"/>
</dbReference>
<dbReference type="AlphaFoldDB" id="A0A5M9QKE0"/>
<gene>
    <name evidence="12" type="ORF">F4V45_06120</name>
</gene>
<evidence type="ECO:0000256" key="5">
    <source>
        <dbReference type="ARBA" id="ARBA00022734"/>
    </source>
</evidence>
<keyword evidence="4 11" id="KW-0732">Signal</keyword>
<dbReference type="PROSITE" id="PS50231">
    <property type="entry name" value="RICIN_B_LECTIN"/>
    <property type="match status" value="1"/>
</dbReference>
<accession>A0A5M9QKE0</accession>
<evidence type="ECO:0000256" key="3">
    <source>
        <dbReference type="ARBA" id="ARBA00022656"/>
    </source>
</evidence>
<dbReference type="InterPro" id="IPR015957">
    <property type="entry name" value="CDtoxinA"/>
</dbReference>
<dbReference type="CDD" id="cd23414">
    <property type="entry name" value="beta-trefoil_Ricin_CdtA"/>
    <property type="match status" value="1"/>
</dbReference>
<name>A0A5M9QKE0_9HELI</name>
<keyword evidence="7" id="KW-0472">Membrane</keyword>
<dbReference type="RefSeq" id="WP_150337519.1">
    <property type="nucleotide sequence ID" value="NZ_JAERIX010000018.1"/>
</dbReference>
<keyword evidence="9" id="KW-0998">Cell outer membrane</keyword>
<evidence type="ECO:0000256" key="8">
    <source>
        <dbReference type="ARBA" id="ARBA00023139"/>
    </source>
</evidence>
<keyword evidence="6" id="KW-0843">Virulence</keyword>
<feature type="chain" id="PRO_5024443654" description="Cytolethal distending toxin subunit A" evidence="11">
    <location>
        <begin position="29"/>
        <end position="230"/>
    </location>
</feature>
<evidence type="ECO:0000313" key="12">
    <source>
        <dbReference type="EMBL" id="KAA8708499.1"/>
    </source>
</evidence>
<evidence type="ECO:0000256" key="11">
    <source>
        <dbReference type="SAM" id="SignalP"/>
    </source>
</evidence>
<evidence type="ECO:0000256" key="10">
    <source>
        <dbReference type="ARBA" id="ARBA00023288"/>
    </source>
</evidence>
<organism evidence="12 13">
    <name type="scientific">Helicobacter canis</name>
    <dbReference type="NCBI Taxonomy" id="29419"/>
    <lineage>
        <taxon>Bacteria</taxon>
        <taxon>Pseudomonadati</taxon>
        <taxon>Campylobacterota</taxon>
        <taxon>Epsilonproteobacteria</taxon>
        <taxon>Campylobacterales</taxon>
        <taxon>Helicobacteraceae</taxon>
        <taxon>Helicobacter</taxon>
    </lineage>
</organism>
<dbReference type="InterPro" id="IPR035992">
    <property type="entry name" value="Ricin_B-like_lectins"/>
</dbReference>
<sequence length="230" mass="24721">MPHLPFSPTLMRSLFALAFGVLTLASCAKNTANPLAANINGKIPDQIDDPLGIGTKPTAPAKQAAPSFIHNAKSRLSPLSGDARDFVALLNQGGGVVSVWASAPASWVWAHSAALNASFGDAFNWAMQPIGDGLFRFVNKLTRTCLNAYGQGVIHYPCDPNNPNQFFRILPMDNGASAIQSASTNLCLQTSMHTKANHPITLNKCLQVANSEQQWFIIPPFLKPTPIIYP</sequence>
<dbReference type="Pfam" id="PF03498">
    <property type="entry name" value="CDtoxinA"/>
    <property type="match status" value="1"/>
</dbReference>
<keyword evidence="3" id="KW-0800">Toxin</keyword>
<reference evidence="12 13" key="1">
    <citation type="submission" date="2019-09" db="EMBL/GenBank/DDBJ databases">
        <title>Draft genome sequence of various Type strains from the CCUG.</title>
        <authorList>
            <person name="Pineiro-Iglesias B."/>
            <person name="Tunovic T."/>
            <person name="Unosson C."/>
            <person name="Inganas E."/>
            <person name="Ohlen M."/>
            <person name="Cardew S."/>
            <person name="Jensie-Markopoulos S."/>
            <person name="Salva-Serra F."/>
            <person name="Jaen-Luchoro D."/>
            <person name="Karlsson R."/>
            <person name="Svensson-Stadler L."/>
            <person name="Chun J."/>
            <person name="Moore E."/>
        </authorList>
    </citation>
    <scope>NUCLEOTIDE SEQUENCE [LARGE SCALE GENOMIC DNA]</scope>
    <source>
        <strain evidence="12 13">CCUG 32756T</strain>
    </source>
</reference>
<dbReference type="GO" id="GO:0030246">
    <property type="term" value="F:carbohydrate binding"/>
    <property type="evidence" value="ECO:0007669"/>
    <property type="project" value="UniProtKB-KW"/>
</dbReference>
<dbReference type="InterPro" id="IPR003558">
    <property type="entry name" value="CDtoxinA/C"/>
</dbReference>
<dbReference type="PRINTS" id="PR01387">
    <property type="entry name" value="CDTOXINA"/>
</dbReference>
<dbReference type="Gene3D" id="2.80.10.50">
    <property type="match status" value="1"/>
</dbReference>
<feature type="signal peptide" evidence="11">
    <location>
        <begin position="1"/>
        <end position="28"/>
    </location>
</feature>
<dbReference type="GO" id="GO:0009279">
    <property type="term" value="C:cell outer membrane"/>
    <property type="evidence" value="ECO:0007669"/>
    <property type="project" value="UniProtKB-SubCell"/>
</dbReference>
<dbReference type="GO" id="GO:0090729">
    <property type="term" value="F:toxin activity"/>
    <property type="evidence" value="ECO:0007669"/>
    <property type="project" value="UniProtKB-KW"/>
</dbReference>
<comment type="subcellular location">
    <subcellularLocation>
        <location evidence="1">Cell outer membrane</location>
        <topology evidence="1">Lipid-anchor</topology>
    </subcellularLocation>
</comment>
<keyword evidence="5" id="KW-0430">Lectin</keyword>
<protein>
    <recommendedName>
        <fullName evidence="2">Cytolethal distending toxin subunit A</fullName>
    </recommendedName>
</protein>
<proteinExistence type="predicted"/>
<evidence type="ECO:0000256" key="1">
    <source>
        <dbReference type="ARBA" id="ARBA00004459"/>
    </source>
</evidence>
<dbReference type="SUPFAM" id="SSF50370">
    <property type="entry name" value="Ricin B-like lectins"/>
    <property type="match status" value="1"/>
</dbReference>
<comment type="caution">
    <text evidence="12">The sequence shown here is derived from an EMBL/GenBank/DDBJ whole genome shotgun (WGS) entry which is preliminary data.</text>
</comment>